<sequence>MNLTDCRYRFKMIMIGYNNVGKSCMLRRYTKGRYPERMCCTIGVDFCNHILEVEPGVRVNLQIFDTAGHESFWCVICSSIPQSDGCLLVFDLGNRESFDYIKQRHTDVLNSVHPYTVLFVLVGHKCDRKEQEVNQYEVEEFASELGAPYIEASAKTGHNVAEAFELLTRRIYQGYLSGEVRLHESLGKIHKNKPAENHK</sequence>
<dbReference type="GO" id="GO:0003924">
    <property type="term" value="F:GTPase activity"/>
    <property type="evidence" value="ECO:0007669"/>
    <property type="project" value="InterPro"/>
</dbReference>
<dbReference type="SMART" id="SM00175">
    <property type="entry name" value="RAB"/>
    <property type="match status" value="1"/>
</dbReference>
<keyword evidence="4" id="KW-1185">Reference proteome</keyword>
<dbReference type="EMBL" id="JAYKXH010000009">
    <property type="protein sequence ID" value="KAK7157994.1"/>
    <property type="molecule type" value="Genomic_DNA"/>
</dbReference>
<protein>
    <submittedName>
        <fullName evidence="3">Uncharacterized protein</fullName>
    </submittedName>
</protein>
<proteinExistence type="predicted"/>
<dbReference type="SMART" id="SM00174">
    <property type="entry name" value="RHO"/>
    <property type="match status" value="1"/>
</dbReference>
<dbReference type="NCBIfam" id="TIGR00231">
    <property type="entry name" value="small_GTP"/>
    <property type="match status" value="1"/>
</dbReference>
<dbReference type="InterPro" id="IPR027417">
    <property type="entry name" value="P-loop_NTPase"/>
</dbReference>
<evidence type="ECO:0000256" key="1">
    <source>
        <dbReference type="ARBA" id="ARBA00022741"/>
    </source>
</evidence>
<dbReference type="AlphaFoldDB" id="A0AAN9D707"/>
<dbReference type="PANTHER" id="PTHR47977">
    <property type="entry name" value="RAS-RELATED PROTEIN RAB"/>
    <property type="match status" value="1"/>
</dbReference>
<organism evidence="3 4">
    <name type="scientific">Phoxinus phoxinus</name>
    <name type="common">Eurasian minnow</name>
    <dbReference type="NCBI Taxonomy" id="58324"/>
    <lineage>
        <taxon>Eukaryota</taxon>
        <taxon>Metazoa</taxon>
        <taxon>Chordata</taxon>
        <taxon>Craniata</taxon>
        <taxon>Vertebrata</taxon>
        <taxon>Euteleostomi</taxon>
        <taxon>Actinopterygii</taxon>
        <taxon>Neopterygii</taxon>
        <taxon>Teleostei</taxon>
        <taxon>Ostariophysi</taxon>
        <taxon>Cypriniformes</taxon>
        <taxon>Leuciscidae</taxon>
        <taxon>Phoxininae</taxon>
        <taxon>Phoxinus</taxon>
    </lineage>
</organism>
<dbReference type="Gene3D" id="3.40.50.300">
    <property type="entry name" value="P-loop containing nucleotide triphosphate hydrolases"/>
    <property type="match status" value="1"/>
</dbReference>
<comment type="caution">
    <text evidence="3">The sequence shown here is derived from an EMBL/GenBank/DDBJ whole genome shotgun (WGS) entry which is preliminary data.</text>
</comment>
<evidence type="ECO:0000256" key="2">
    <source>
        <dbReference type="ARBA" id="ARBA00023134"/>
    </source>
</evidence>
<dbReference type="InterPro" id="IPR001806">
    <property type="entry name" value="Small_GTPase"/>
</dbReference>
<dbReference type="InterPro" id="IPR005225">
    <property type="entry name" value="Small_GTP-bd"/>
</dbReference>
<dbReference type="PRINTS" id="PR00449">
    <property type="entry name" value="RASTRNSFRMNG"/>
</dbReference>
<evidence type="ECO:0000313" key="4">
    <source>
        <dbReference type="Proteomes" id="UP001364617"/>
    </source>
</evidence>
<dbReference type="SUPFAM" id="SSF52540">
    <property type="entry name" value="P-loop containing nucleoside triphosphate hydrolases"/>
    <property type="match status" value="1"/>
</dbReference>
<keyword evidence="1" id="KW-0547">Nucleotide-binding</keyword>
<keyword evidence="2" id="KW-0342">GTP-binding</keyword>
<dbReference type="InterPro" id="IPR050227">
    <property type="entry name" value="Rab"/>
</dbReference>
<dbReference type="Proteomes" id="UP001364617">
    <property type="component" value="Unassembled WGS sequence"/>
</dbReference>
<dbReference type="PROSITE" id="PS51421">
    <property type="entry name" value="RAS"/>
    <property type="match status" value="1"/>
</dbReference>
<dbReference type="SMART" id="SM00173">
    <property type="entry name" value="RAS"/>
    <property type="match status" value="1"/>
</dbReference>
<name>A0AAN9D707_9TELE</name>
<gene>
    <name evidence="3" type="ORF">R3I93_009250</name>
</gene>
<dbReference type="FunFam" id="3.40.50.300:FF:001447">
    <property type="entry name" value="Ras-related protein Rab-1B"/>
    <property type="match status" value="1"/>
</dbReference>
<evidence type="ECO:0000313" key="3">
    <source>
        <dbReference type="EMBL" id="KAK7157994.1"/>
    </source>
</evidence>
<dbReference type="PROSITE" id="PS51419">
    <property type="entry name" value="RAB"/>
    <property type="match status" value="1"/>
</dbReference>
<reference evidence="3 4" key="1">
    <citation type="submission" date="2024-02" db="EMBL/GenBank/DDBJ databases">
        <title>Chromosome-level genome assembly of the Eurasian Minnow (Phoxinus phoxinus).</title>
        <authorList>
            <person name="Oriowo T.O."/>
            <person name="Martin S."/>
            <person name="Stange M."/>
            <person name="Chrysostomakis Y."/>
            <person name="Brown T."/>
            <person name="Winkler S."/>
            <person name="Kukowka S."/>
            <person name="Myers E.W."/>
            <person name="Bohne A."/>
        </authorList>
    </citation>
    <scope>NUCLEOTIDE SEQUENCE [LARGE SCALE GENOMIC DNA]</scope>
    <source>
        <strain evidence="3">ZFMK-TIS-60720</strain>
        <tissue evidence="3">Whole Organism</tissue>
    </source>
</reference>
<dbReference type="GO" id="GO:0005525">
    <property type="term" value="F:GTP binding"/>
    <property type="evidence" value="ECO:0007669"/>
    <property type="project" value="UniProtKB-KW"/>
</dbReference>
<accession>A0AAN9D707</accession>
<dbReference type="Pfam" id="PF00071">
    <property type="entry name" value="Ras"/>
    <property type="match status" value="1"/>
</dbReference>